<proteinExistence type="predicted"/>
<evidence type="ECO:0000313" key="4">
    <source>
        <dbReference type="Proteomes" id="UP000593567"/>
    </source>
</evidence>
<dbReference type="InterPro" id="IPR027417">
    <property type="entry name" value="P-loop_NTPase"/>
</dbReference>
<evidence type="ECO:0000313" key="3">
    <source>
        <dbReference type="EMBL" id="KAF6027439.1"/>
    </source>
</evidence>
<accession>A0A7J7JM46</accession>
<dbReference type="Gene3D" id="3.40.50.300">
    <property type="entry name" value="P-loop containing nucleotide triphosphate hydrolases"/>
    <property type="match status" value="1"/>
</dbReference>
<dbReference type="SUPFAM" id="SSF52540">
    <property type="entry name" value="P-loop containing nucleoside triphosphate hydrolases"/>
    <property type="match status" value="1"/>
</dbReference>
<dbReference type="InterPro" id="IPR041466">
    <property type="entry name" value="Dynein_AAA5_ext"/>
</dbReference>
<dbReference type="AlphaFoldDB" id="A0A7J7JM46"/>
<evidence type="ECO:0000256" key="1">
    <source>
        <dbReference type="SAM" id="MobiDB-lite"/>
    </source>
</evidence>
<dbReference type="PANTHER" id="PTHR45703">
    <property type="entry name" value="DYNEIN HEAVY CHAIN"/>
    <property type="match status" value="1"/>
</dbReference>
<name>A0A7J7JM46_BUGNE</name>
<dbReference type="PANTHER" id="PTHR45703:SF36">
    <property type="entry name" value="DYNEIN HEAVY CHAIN, CYTOPLASMIC"/>
    <property type="match status" value="1"/>
</dbReference>
<organism evidence="3 4">
    <name type="scientific">Bugula neritina</name>
    <name type="common">Brown bryozoan</name>
    <name type="synonym">Sertularia neritina</name>
    <dbReference type="NCBI Taxonomy" id="10212"/>
    <lineage>
        <taxon>Eukaryota</taxon>
        <taxon>Metazoa</taxon>
        <taxon>Spiralia</taxon>
        <taxon>Lophotrochozoa</taxon>
        <taxon>Bryozoa</taxon>
        <taxon>Gymnolaemata</taxon>
        <taxon>Cheilostomatida</taxon>
        <taxon>Flustrina</taxon>
        <taxon>Buguloidea</taxon>
        <taxon>Bugulidae</taxon>
        <taxon>Bugula</taxon>
    </lineage>
</organism>
<dbReference type="Gene3D" id="1.10.472.130">
    <property type="match status" value="1"/>
</dbReference>
<dbReference type="InterPro" id="IPR026983">
    <property type="entry name" value="DHC"/>
</dbReference>
<evidence type="ECO:0000259" key="2">
    <source>
        <dbReference type="Pfam" id="PF17852"/>
    </source>
</evidence>
<sequence>MNGFSRLLKMLNHMITELFEPTLKFIDSDLKTALDEHLTEKHGSYRNSVRGIHEVQSFIRIITALLDRYMLRDSGHAGDSSMHTGMSFGEGGLSDSQNSGAVRSSANSSGTKTALDEVNENLLKCIFVYSYVWGFGGHLSDSSRLNFDQYAREALYRCSHSVTLPRTGSVYDLFVDTKEAALSKWQDKPAERVRNVPANYAITSDIERVYHVIDLLISSRNHVLLTGASGVGKSALVSNMLMTRQHFTKVSMSPGLSSAQFQKIVITRLQDLRQKMLFSLGPQGGGAKPSDRHLFFIDDLSTAATTSTDNYTQPCLETLRELLSHRITYDRQRHVFEDSKPATFLTACTTPGYNGSGFGVNAHSPSDRLVRQMTVINFFSFTDDGMHSLYGRTLQTWLEEFPSYAAMMQGLLDIYKLMKDKFRATPAHGHYVFTLHDISHVVEGMLLLSPRKTKSKPRRARAKKDNATTASNVQSLFGGLLPGGKLSKEKFRSLSVKDSKDTKKLSADAALPMMPVLVRLWCHEVSRTFADRLLYEDDENWFKKTLRDLVEKHFCTASPDWLDSHAASKHMRAVLEERTYERSNKGAMKGTPLPFGHALGENTGSDESDLSDGSMTEVTADVITPFSEADMDADSYMRAHGPQSSKGKTIVYFARVSIVSTRDYLSAACHLPVNYLTATCQLSVNYMSTTCQLPVSCLSAACQLPVSCLSATVIMQ</sequence>
<feature type="region of interest" description="Disordered" evidence="1">
    <location>
        <begin position="87"/>
        <end position="110"/>
    </location>
</feature>
<gene>
    <name evidence="3" type="ORF">EB796_014238</name>
</gene>
<feature type="domain" description="Dynein heavy chain AAA 5 extension" evidence="2">
    <location>
        <begin position="112"/>
        <end position="187"/>
    </location>
</feature>
<dbReference type="GO" id="GO:0030286">
    <property type="term" value="C:dynein complex"/>
    <property type="evidence" value="ECO:0007669"/>
    <property type="project" value="InterPro"/>
</dbReference>
<reference evidence="3" key="1">
    <citation type="submission" date="2020-06" db="EMBL/GenBank/DDBJ databases">
        <title>Draft genome of Bugula neritina, a colonial animal packing powerful symbionts and potential medicines.</title>
        <authorList>
            <person name="Rayko M."/>
        </authorList>
    </citation>
    <scope>NUCLEOTIDE SEQUENCE [LARGE SCALE GENOMIC DNA]</scope>
    <source>
        <strain evidence="3">Kwan_BN1</strain>
    </source>
</reference>
<dbReference type="Proteomes" id="UP000593567">
    <property type="component" value="Unassembled WGS sequence"/>
</dbReference>
<dbReference type="EMBL" id="VXIV02002089">
    <property type="protein sequence ID" value="KAF6027439.1"/>
    <property type="molecule type" value="Genomic_DNA"/>
</dbReference>
<keyword evidence="4" id="KW-1185">Reference proteome</keyword>
<protein>
    <submittedName>
        <fullName evidence="3">DNHD1</fullName>
    </submittedName>
</protein>
<dbReference type="Pfam" id="PF17852">
    <property type="entry name" value="Dynein_AAA_lid"/>
    <property type="match status" value="1"/>
</dbReference>
<dbReference type="Pfam" id="PF12775">
    <property type="entry name" value="AAA_7"/>
    <property type="match status" value="1"/>
</dbReference>
<dbReference type="Gene3D" id="1.20.920.30">
    <property type="match status" value="1"/>
</dbReference>
<dbReference type="GO" id="GO:0051959">
    <property type="term" value="F:dynein light intermediate chain binding"/>
    <property type="evidence" value="ECO:0007669"/>
    <property type="project" value="InterPro"/>
</dbReference>
<dbReference type="GO" id="GO:0045505">
    <property type="term" value="F:dynein intermediate chain binding"/>
    <property type="evidence" value="ECO:0007669"/>
    <property type="project" value="InterPro"/>
</dbReference>
<comment type="caution">
    <text evidence="3">The sequence shown here is derived from an EMBL/GenBank/DDBJ whole genome shotgun (WGS) entry which is preliminary data.</text>
</comment>
<dbReference type="OrthoDB" id="5986589at2759"/>
<feature type="compositionally biased region" description="Polar residues" evidence="1">
    <location>
        <begin position="94"/>
        <end position="110"/>
    </location>
</feature>
<dbReference type="GO" id="GO:0007018">
    <property type="term" value="P:microtubule-based movement"/>
    <property type="evidence" value="ECO:0007669"/>
    <property type="project" value="InterPro"/>
</dbReference>